<keyword evidence="7 11" id="KW-1133">Transmembrane helix</keyword>
<keyword evidence="4 11" id="KW-0138">CF(0)</keyword>
<dbReference type="SUPFAM" id="SSF81336">
    <property type="entry name" value="F1F0 ATP synthase subunit A"/>
    <property type="match status" value="1"/>
</dbReference>
<evidence type="ECO:0000256" key="3">
    <source>
        <dbReference type="ARBA" id="ARBA00022448"/>
    </source>
</evidence>
<comment type="function">
    <text evidence="11 12">Key component of the proton channel; it plays a direct role in the translocation of protons across the membrane.</text>
</comment>
<comment type="subcellular location">
    <subcellularLocation>
        <location evidence="11 12">Cell membrane</location>
        <topology evidence="11 12">Multi-pass membrane protein</topology>
    </subcellularLocation>
    <subcellularLocation>
        <location evidence="1">Membrane</location>
        <topology evidence="1">Multi-pass membrane protein</topology>
    </subcellularLocation>
</comment>
<dbReference type="HAMAP" id="MF_01393">
    <property type="entry name" value="ATP_synth_a_bact"/>
    <property type="match status" value="1"/>
</dbReference>
<evidence type="ECO:0000256" key="5">
    <source>
        <dbReference type="ARBA" id="ARBA00022692"/>
    </source>
</evidence>
<dbReference type="InterPro" id="IPR023011">
    <property type="entry name" value="ATP_synth_F0_asu_AS"/>
</dbReference>
<dbReference type="PANTHER" id="PTHR42823:SF3">
    <property type="entry name" value="ATP SYNTHASE SUBUNIT A, CHLOROPLASTIC"/>
    <property type="match status" value="1"/>
</dbReference>
<dbReference type="Proteomes" id="UP001235840">
    <property type="component" value="Unassembled WGS sequence"/>
</dbReference>
<dbReference type="PANTHER" id="PTHR42823">
    <property type="entry name" value="ATP SYNTHASE SUBUNIT A, CHLOROPLASTIC"/>
    <property type="match status" value="1"/>
</dbReference>
<name>A0ABT9VZQ8_9BACI</name>
<dbReference type="Gene3D" id="1.20.120.220">
    <property type="entry name" value="ATP synthase, F0 complex, subunit A"/>
    <property type="match status" value="1"/>
</dbReference>
<evidence type="ECO:0000313" key="14">
    <source>
        <dbReference type="Proteomes" id="UP001235840"/>
    </source>
</evidence>
<evidence type="ECO:0000256" key="1">
    <source>
        <dbReference type="ARBA" id="ARBA00004141"/>
    </source>
</evidence>
<keyword evidence="3 11" id="KW-0813">Transport</keyword>
<feature type="transmembrane region" description="Helical" evidence="11">
    <location>
        <begin position="123"/>
        <end position="147"/>
    </location>
</feature>
<feature type="transmembrane region" description="Helical" evidence="11">
    <location>
        <begin position="16"/>
        <end position="39"/>
    </location>
</feature>
<dbReference type="PROSITE" id="PS00449">
    <property type="entry name" value="ATPASE_A"/>
    <property type="match status" value="1"/>
</dbReference>
<proteinExistence type="inferred from homology"/>
<keyword evidence="6 11" id="KW-0375">Hydrogen ion transport</keyword>
<evidence type="ECO:0000256" key="9">
    <source>
        <dbReference type="ARBA" id="ARBA00023136"/>
    </source>
</evidence>
<evidence type="ECO:0000256" key="12">
    <source>
        <dbReference type="RuleBase" id="RU000483"/>
    </source>
</evidence>
<feature type="transmembrane region" description="Helical" evidence="11">
    <location>
        <begin position="217"/>
        <end position="240"/>
    </location>
</feature>
<dbReference type="InterPro" id="IPR045082">
    <property type="entry name" value="ATP_syn_F0_a_bact/chloroplast"/>
</dbReference>
<organism evidence="13 14">
    <name type="scientific">Caldalkalibacillus horti</name>
    <dbReference type="NCBI Taxonomy" id="77523"/>
    <lineage>
        <taxon>Bacteria</taxon>
        <taxon>Bacillati</taxon>
        <taxon>Bacillota</taxon>
        <taxon>Bacilli</taxon>
        <taxon>Bacillales</taxon>
        <taxon>Bacillaceae</taxon>
        <taxon>Caldalkalibacillus</taxon>
    </lineage>
</organism>
<evidence type="ECO:0000256" key="7">
    <source>
        <dbReference type="ARBA" id="ARBA00022989"/>
    </source>
</evidence>
<comment type="similarity">
    <text evidence="2 11 12">Belongs to the ATPase A chain family.</text>
</comment>
<sequence>MDHNHPVVEIFNGSGIYLNLSSAMMVTITAIIVFAIAYAGGRKAQSGKPSGMQNVMEWIIDFVRGIVANTMSMKKGNQFVALALTIIMFIFVGNFIGIPFSISTDSPTFGYHTLWWKSPTADAHVTLTLAITMIVLTHVVGISSTGFKNYFAHYFKPNVVQFPFHVIEEFTKTITLGLRLYGNIYAKEVLLVMLTTAGAAGIASVGFYAAAIPLMAWQAFGIFVGGIQAYVFTILTLVYISQKVEHDH</sequence>
<feature type="transmembrane region" description="Helical" evidence="11">
    <location>
        <begin position="79"/>
        <end position="103"/>
    </location>
</feature>
<comment type="caution">
    <text evidence="13">The sequence shown here is derived from an EMBL/GenBank/DDBJ whole genome shotgun (WGS) entry which is preliminary data.</text>
</comment>
<keyword evidence="11" id="KW-1003">Cell membrane</keyword>
<dbReference type="InterPro" id="IPR000568">
    <property type="entry name" value="ATP_synth_F0_asu"/>
</dbReference>
<evidence type="ECO:0000256" key="10">
    <source>
        <dbReference type="ARBA" id="ARBA00023310"/>
    </source>
</evidence>
<evidence type="ECO:0000256" key="2">
    <source>
        <dbReference type="ARBA" id="ARBA00006810"/>
    </source>
</evidence>
<evidence type="ECO:0000256" key="4">
    <source>
        <dbReference type="ARBA" id="ARBA00022547"/>
    </source>
</evidence>
<evidence type="ECO:0000256" key="8">
    <source>
        <dbReference type="ARBA" id="ARBA00023065"/>
    </source>
</evidence>
<keyword evidence="5 11" id="KW-0812">Transmembrane</keyword>
<keyword evidence="14" id="KW-1185">Reference proteome</keyword>
<evidence type="ECO:0000256" key="11">
    <source>
        <dbReference type="HAMAP-Rule" id="MF_01393"/>
    </source>
</evidence>
<evidence type="ECO:0000256" key="6">
    <source>
        <dbReference type="ARBA" id="ARBA00022781"/>
    </source>
</evidence>
<gene>
    <name evidence="11" type="primary">atpB</name>
    <name evidence="13" type="ORF">J2S11_002373</name>
</gene>
<dbReference type="Pfam" id="PF00119">
    <property type="entry name" value="ATP-synt_A"/>
    <property type="match status" value="1"/>
</dbReference>
<dbReference type="NCBIfam" id="TIGR01131">
    <property type="entry name" value="ATP_synt_6_or_A"/>
    <property type="match status" value="1"/>
</dbReference>
<feature type="transmembrane region" description="Helical" evidence="11">
    <location>
        <begin position="189"/>
        <end position="211"/>
    </location>
</feature>
<keyword evidence="9 11" id="KW-0472">Membrane</keyword>
<keyword evidence="8 11" id="KW-0406">Ion transport</keyword>
<dbReference type="CDD" id="cd00310">
    <property type="entry name" value="ATP-synt_Fo_a_6"/>
    <property type="match status" value="1"/>
</dbReference>
<reference evidence="13 14" key="1">
    <citation type="submission" date="2023-07" db="EMBL/GenBank/DDBJ databases">
        <title>Genomic Encyclopedia of Type Strains, Phase IV (KMG-IV): sequencing the most valuable type-strain genomes for metagenomic binning, comparative biology and taxonomic classification.</title>
        <authorList>
            <person name="Goeker M."/>
        </authorList>
    </citation>
    <scope>NUCLEOTIDE SEQUENCE [LARGE SCALE GENOMIC DNA]</scope>
    <source>
        <strain evidence="13 14">DSM 12751</strain>
    </source>
</reference>
<dbReference type="PRINTS" id="PR00123">
    <property type="entry name" value="ATPASEA"/>
</dbReference>
<keyword evidence="10 11" id="KW-0066">ATP synthesis</keyword>
<dbReference type="RefSeq" id="WP_307394693.1">
    <property type="nucleotide sequence ID" value="NZ_BAAADK010000020.1"/>
</dbReference>
<protein>
    <recommendedName>
        <fullName evidence="11 12">ATP synthase subunit a</fullName>
    </recommendedName>
    <alternativeName>
        <fullName evidence="11">ATP synthase F0 sector subunit a</fullName>
    </alternativeName>
    <alternativeName>
        <fullName evidence="11">F-ATPase subunit 6</fullName>
    </alternativeName>
</protein>
<dbReference type="NCBIfam" id="NF004479">
    <property type="entry name" value="PRK05815.1-4"/>
    <property type="match status" value="1"/>
</dbReference>
<evidence type="ECO:0000313" key="13">
    <source>
        <dbReference type="EMBL" id="MDQ0166469.1"/>
    </source>
</evidence>
<dbReference type="InterPro" id="IPR035908">
    <property type="entry name" value="F0_ATP_A_sf"/>
</dbReference>
<dbReference type="EMBL" id="JAUSTY010000008">
    <property type="protein sequence ID" value="MDQ0166469.1"/>
    <property type="molecule type" value="Genomic_DNA"/>
</dbReference>
<accession>A0ABT9VZQ8</accession>